<evidence type="ECO:0000256" key="1">
    <source>
        <dbReference type="ARBA" id="ARBA00004418"/>
    </source>
</evidence>
<dbReference type="RefSeq" id="WP_206273470.1">
    <property type="nucleotide sequence ID" value="NZ_CAUDKO010000006.1"/>
</dbReference>
<dbReference type="CDD" id="cd13688">
    <property type="entry name" value="PBP2_GltI_DEBP"/>
    <property type="match status" value="1"/>
</dbReference>
<protein>
    <submittedName>
        <fullName evidence="9">Glutamate/aspartate import solute-binding protein</fullName>
    </submittedName>
</protein>
<comment type="subcellular location">
    <subcellularLocation>
        <location evidence="1">Periplasm</location>
    </subcellularLocation>
</comment>
<feature type="chain" id="PRO_5042270454" evidence="7">
    <location>
        <begin position="28"/>
        <end position="301"/>
    </location>
</feature>
<evidence type="ECO:0000256" key="7">
    <source>
        <dbReference type="SAM" id="SignalP"/>
    </source>
</evidence>
<feature type="signal peptide" evidence="7">
    <location>
        <begin position="1"/>
        <end position="27"/>
    </location>
</feature>
<keyword evidence="3" id="KW-0813">Transport</keyword>
<dbReference type="EMBL" id="CAUDKO010000006">
    <property type="protein sequence ID" value="CAJ0879103.1"/>
    <property type="molecule type" value="Genomic_DNA"/>
</dbReference>
<dbReference type="SMART" id="SM00062">
    <property type="entry name" value="PBPb"/>
    <property type="match status" value="1"/>
</dbReference>
<dbReference type="SUPFAM" id="SSF53850">
    <property type="entry name" value="Periplasmic binding protein-like II"/>
    <property type="match status" value="1"/>
</dbReference>
<evidence type="ECO:0000313" key="9">
    <source>
        <dbReference type="EMBL" id="CAJ0879103.1"/>
    </source>
</evidence>
<evidence type="ECO:0000256" key="6">
    <source>
        <dbReference type="ARBA" id="ARBA00022970"/>
    </source>
</evidence>
<evidence type="ECO:0000313" key="10">
    <source>
        <dbReference type="EMBL" id="CAJ0886570.1"/>
    </source>
</evidence>
<dbReference type="Proteomes" id="UP001189792">
    <property type="component" value="Unassembled WGS sequence"/>
</dbReference>
<keyword evidence="11" id="KW-1185">Reference proteome</keyword>
<gene>
    <name evidence="9" type="primary">gltI_5</name>
    <name evidence="10" type="ORF">R77564_03131</name>
    <name evidence="9" type="ORF">R77567_03175</name>
</gene>
<evidence type="ECO:0000259" key="8">
    <source>
        <dbReference type="SMART" id="SM00062"/>
    </source>
</evidence>
<sequence>MRLTTRCIRIIPLALTSLLAIGAQAQALDGTLKKIQDSNTILIGVRESSIPFSYRDSKNEIVGFSADLCSRVIDAVKKKTGKPNLDIKQIPVTSQNRTSLVQNGSVDLECGVTTHLKSREQQTAFSTTFFIAGTRLLTNVKSGVKDFPDLAGKSVITNAGTTSERILRKMNDEKKMNMNVISGKDYGESFLTLQSGRVAAFMMDDVLLAGARTLAQKPDDWVVTGTPQSFEAYGFMLRKDDPQFKKLVDDTMTGVMKSGEIKTLYAKWFEKPVPPKNLNFNFPMNDQLKALYANPNDTPFE</sequence>
<evidence type="ECO:0000256" key="5">
    <source>
        <dbReference type="ARBA" id="ARBA00022764"/>
    </source>
</evidence>
<evidence type="ECO:0000313" key="11">
    <source>
        <dbReference type="Proteomes" id="UP001189792"/>
    </source>
</evidence>
<keyword evidence="5" id="KW-0574">Periplasm</keyword>
<keyword evidence="6" id="KW-0029">Amino-acid transport</keyword>
<reference evidence="9 11" key="1">
    <citation type="submission" date="2023-07" db="EMBL/GenBank/DDBJ databases">
        <authorList>
            <person name="Peeters C."/>
        </authorList>
    </citation>
    <scope>NUCLEOTIDE SEQUENCE</scope>
    <source>
        <strain evidence="10 11">LMG 32965</strain>
        <strain evidence="9">R-77567</strain>
    </source>
</reference>
<evidence type="ECO:0000256" key="4">
    <source>
        <dbReference type="ARBA" id="ARBA00022729"/>
    </source>
</evidence>
<organism evidence="9 12">
    <name type="scientific">Ralstonia flatus</name>
    <dbReference type="NCBI Taxonomy" id="3058601"/>
    <lineage>
        <taxon>Bacteria</taxon>
        <taxon>Pseudomonadati</taxon>
        <taxon>Pseudomonadota</taxon>
        <taxon>Betaproteobacteria</taxon>
        <taxon>Burkholderiales</taxon>
        <taxon>Burkholderiaceae</taxon>
        <taxon>Ralstonia</taxon>
    </lineage>
</organism>
<accession>A0AAD2C323</accession>
<dbReference type="GO" id="GO:0006865">
    <property type="term" value="P:amino acid transport"/>
    <property type="evidence" value="ECO:0007669"/>
    <property type="project" value="UniProtKB-KW"/>
</dbReference>
<feature type="domain" description="Solute-binding protein family 3/N-terminal" evidence="8">
    <location>
        <begin position="40"/>
        <end position="272"/>
    </location>
</feature>
<dbReference type="GO" id="GO:0005576">
    <property type="term" value="C:extracellular region"/>
    <property type="evidence" value="ECO:0007669"/>
    <property type="project" value="TreeGrafter"/>
</dbReference>
<dbReference type="GO" id="GO:0030288">
    <property type="term" value="C:outer membrane-bounded periplasmic space"/>
    <property type="evidence" value="ECO:0007669"/>
    <property type="project" value="TreeGrafter"/>
</dbReference>
<dbReference type="AlphaFoldDB" id="A0AAD2C323"/>
<dbReference type="Gene3D" id="3.40.190.10">
    <property type="entry name" value="Periplasmic binding protein-like II"/>
    <property type="match status" value="2"/>
</dbReference>
<dbReference type="Pfam" id="PF00497">
    <property type="entry name" value="SBP_bac_3"/>
    <property type="match status" value="1"/>
</dbReference>
<keyword evidence="4 7" id="KW-0732">Signal</keyword>
<dbReference type="InterPro" id="IPR001638">
    <property type="entry name" value="Solute-binding_3/MltF_N"/>
</dbReference>
<dbReference type="EMBL" id="CAUDLI010000006">
    <property type="protein sequence ID" value="CAJ0886570.1"/>
    <property type="molecule type" value="Genomic_DNA"/>
</dbReference>
<proteinExistence type="inferred from homology"/>
<evidence type="ECO:0000313" key="12">
    <source>
        <dbReference type="Proteomes" id="UP001190491"/>
    </source>
</evidence>
<dbReference type="PANTHER" id="PTHR30085:SF2">
    <property type="entry name" value="GLUTAMATE_ASPARTATE IMPORT SOLUTE-BINDING PROTEIN"/>
    <property type="match status" value="1"/>
</dbReference>
<dbReference type="InterPro" id="IPR051455">
    <property type="entry name" value="Bact_solute-bind_prot3"/>
</dbReference>
<dbReference type="FunFam" id="3.40.190.10:FF:000052">
    <property type="entry name" value="Amino acid ABC transporter substrate-binding protein"/>
    <property type="match status" value="1"/>
</dbReference>
<evidence type="ECO:0000256" key="2">
    <source>
        <dbReference type="ARBA" id="ARBA00010333"/>
    </source>
</evidence>
<evidence type="ECO:0000256" key="3">
    <source>
        <dbReference type="ARBA" id="ARBA00022448"/>
    </source>
</evidence>
<comment type="caution">
    <text evidence="9">The sequence shown here is derived from an EMBL/GenBank/DDBJ whole genome shotgun (WGS) entry which is preliminary data.</text>
</comment>
<dbReference type="NCBIfam" id="NF008063">
    <property type="entry name" value="PRK10797.1"/>
    <property type="match status" value="1"/>
</dbReference>
<dbReference type="Proteomes" id="UP001190491">
    <property type="component" value="Unassembled WGS sequence"/>
</dbReference>
<dbReference type="PANTHER" id="PTHR30085">
    <property type="entry name" value="AMINO ACID ABC TRANSPORTER PERMEASE"/>
    <property type="match status" value="1"/>
</dbReference>
<name>A0AAD2C323_9RALS</name>
<comment type="similarity">
    <text evidence="2">Belongs to the bacterial solute-binding protein 3 family.</text>
</comment>